<dbReference type="InterPro" id="IPR011697">
    <property type="entry name" value="Peptidase_C26"/>
</dbReference>
<keyword evidence="1" id="KW-0315">Glutamine amidotransferase</keyword>
<sequence length="239" mass="25588">MEPNRTDRPVIAVAARYTRDDTSTEIVGLEVRRAVAAAIVAAGGLPVVLAVEDPALLADSLALADGLVMPGGGDSDPAMYGQEPHPRLDLVPPEHDAGDIAILRAALRRRMPVLGICRGMQSLNIALGGDLVQHLEETSVAHRDATHEVTVCASGTLVEQVMGASSWQGRSIHHQVVGRVADGLIASARTADGQIEAIESVDRREHPWLGVQWHPELQWRSDPAQLAPFRWLVTAASAR</sequence>
<dbReference type="CDD" id="cd01745">
    <property type="entry name" value="GATase1_2"/>
    <property type="match status" value="1"/>
</dbReference>
<dbReference type="GO" id="GO:0016740">
    <property type="term" value="F:transferase activity"/>
    <property type="evidence" value="ECO:0007669"/>
    <property type="project" value="UniProtKB-KW"/>
</dbReference>
<dbReference type="Gene3D" id="3.40.50.880">
    <property type="match status" value="1"/>
</dbReference>
<protein>
    <submittedName>
        <fullName evidence="1">Putative glutamine amidotransferase</fullName>
    </submittedName>
</protein>
<accession>A0A3D9UPR5</accession>
<dbReference type="GO" id="GO:0006598">
    <property type="term" value="P:polyamine catabolic process"/>
    <property type="evidence" value="ECO:0007669"/>
    <property type="project" value="TreeGrafter"/>
</dbReference>
<dbReference type="InterPro" id="IPR044668">
    <property type="entry name" value="PuuD-like"/>
</dbReference>
<evidence type="ECO:0000313" key="1">
    <source>
        <dbReference type="EMBL" id="REF31319.1"/>
    </source>
</evidence>
<proteinExistence type="predicted"/>
<dbReference type="AlphaFoldDB" id="A0A3D9UPR5"/>
<dbReference type="EMBL" id="QTUA01000001">
    <property type="protein sequence ID" value="REF31319.1"/>
    <property type="molecule type" value="Genomic_DNA"/>
</dbReference>
<reference evidence="1 2" key="1">
    <citation type="submission" date="2018-08" db="EMBL/GenBank/DDBJ databases">
        <title>Sequencing the genomes of 1000 actinobacteria strains.</title>
        <authorList>
            <person name="Klenk H.-P."/>
        </authorList>
    </citation>
    <scope>NUCLEOTIDE SEQUENCE [LARGE SCALE GENOMIC DNA]</scope>
    <source>
        <strain evidence="1 2">DSM 22967</strain>
    </source>
</reference>
<dbReference type="RefSeq" id="WP_170144075.1">
    <property type="nucleotide sequence ID" value="NZ_QTUA01000001.1"/>
</dbReference>
<evidence type="ECO:0000313" key="2">
    <source>
        <dbReference type="Proteomes" id="UP000256253"/>
    </source>
</evidence>
<dbReference type="SUPFAM" id="SSF52317">
    <property type="entry name" value="Class I glutamine amidotransferase-like"/>
    <property type="match status" value="1"/>
</dbReference>
<dbReference type="GO" id="GO:0033969">
    <property type="term" value="F:gamma-glutamyl-gamma-aminobutyrate hydrolase activity"/>
    <property type="evidence" value="ECO:0007669"/>
    <property type="project" value="TreeGrafter"/>
</dbReference>
<name>A0A3D9UPR5_9MICO</name>
<dbReference type="PROSITE" id="PS51273">
    <property type="entry name" value="GATASE_TYPE_1"/>
    <property type="match status" value="1"/>
</dbReference>
<gene>
    <name evidence="1" type="ORF">DFJ65_2375</name>
</gene>
<dbReference type="InterPro" id="IPR029062">
    <property type="entry name" value="Class_I_gatase-like"/>
</dbReference>
<organism evidence="1 2">
    <name type="scientific">Calidifontibacter indicus</name>
    <dbReference type="NCBI Taxonomy" id="419650"/>
    <lineage>
        <taxon>Bacteria</taxon>
        <taxon>Bacillati</taxon>
        <taxon>Actinomycetota</taxon>
        <taxon>Actinomycetes</taxon>
        <taxon>Micrococcales</taxon>
        <taxon>Dermacoccaceae</taxon>
        <taxon>Calidifontibacter</taxon>
    </lineage>
</organism>
<dbReference type="Pfam" id="PF07722">
    <property type="entry name" value="Peptidase_C26"/>
    <property type="match status" value="1"/>
</dbReference>
<dbReference type="Proteomes" id="UP000256253">
    <property type="component" value="Unassembled WGS sequence"/>
</dbReference>
<dbReference type="GO" id="GO:0005829">
    <property type="term" value="C:cytosol"/>
    <property type="evidence" value="ECO:0007669"/>
    <property type="project" value="TreeGrafter"/>
</dbReference>
<keyword evidence="2" id="KW-1185">Reference proteome</keyword>
<dbReference type="PANTHER" id="PTHR43235:SF1">
    <property type="entry name" value="GLUTAMINE AMIDOTRANSFERASE PB2B2.05-RELATED"/>
    <property type="match status" value="1"/>
</dbReference>
<keyword evidence="1" id="KW-0808">Transferase</keyword>
<comment type="caution">
    <text evidence="1">The sequence shown here is derived from an EMBL/GenBank/DDBJ whole genome shotgun (WGS) entry which is preliminary data.</text>
</comment>
<dbReference type="PANTHER" id="PTHR43235">
    <property type="entry name" value="GLUTAMINE AMIDOTRANSFERASE PB2B2.05-RELATED"/>
    <property type="match status" value="1"/>
</dbReference>